<dbReference type="AlphaFoldDB" id="A0A6G0M4E7"/>
<dbReference type="Proteomes" id="UP000488956">
    <property type="component" value="Unassembled WGS sequence"/>
</dbReference>
<proteinExistence type="predicted"/>
<gene>
    <name evidence="1" type="ORF">PF010_g64</name>
</gene>
<evidence type="ECO:0000313" key="1">
    <source>
        <dbReference type="EMBL" id="KAE9140829.1"/>
    </source>
</evidence>
<protein>
    <submittedName>
        <fullName evidence="1">Uncharacterized protein</fullName>
    </submittedName>
</protein>
<sequence length="126" mass="14606">MSPVLEEAFFEKASNMSLEIKVLDVESFHTHNAIMPWVLLLLGPSPWSPSENEARSSWRTMDVPLVSVSMLNGVATFEWRKLLRWWNGRRELALTLDTWPEPEIDMDECLARYRDSKHNEVCVISS</sequence>
<comment type="caution">
    <text evidence="1">The sequence shown here is derived from an EMBL/GenBank/DDBJ whole genome shotgun (WGS) entry which is preliminary data.</text>
</comment>
<dbReference type="EMBL" id="QXFX01000001">
    <property type="protein sequence ID" value="KAE9140829.1"/>
    <property type="molecule type" value="Genomic_DNA"/>
</dbReference>
<reference evidence="1 2" key="1">
    <citation type="submission" date="2018-09" db="EMBL/GenBank/DDBJ databases">
        <title>Genomic investigation of the strawberry pathogen Phytophthora fragariae indicates pathogenicity is determined by transcriptional variation in three key races.</title>
        <authorList>
            <person name="Adams T.M."/>
            <person name="Armitage A.D."/>
            <person name="Sobczyk M.K."/>
            <person name="Bates H.J."/>
            <person name="Dunwell J.M."/>
            <person name="Nellist C.F."/>
            <person name="Harrison R.J."/>
        </authorList>
    </citation>
    <scope>NUCLEOTIDE SEQUENCE [LARGE SCALE GENOMIC DNA]</scope>
    <source>
        <strain evidence="1 2">ONT-3</strain>
    </source>
</reference>
<organism evidence="1 2">
    <name type="scientific">Phytophthora fragariae</name>
    <dbReference type="NCBI Taxonomy" id="53985"/>
    <lineage>
        <taxon>Eukaryota</taxon>
        <taxon>Sar</taxon>
        <taxon>Stramenopiles</taxon>
        <taxon>Oomycota</taxon>
        <taxon>Peronosporomycetes</taxon>
        <taxon>Peronosporales</taxon>
        <taxon>Peronosporaceae</taxon>
        <taxon>Phytophthora</taxon>
    </lineage>
</organism>
<accession>A0A6G0M4E7</accession>
<evidence type="ECO:0000313" key="2">
    <source>
        <dbReference type="Proteomes" id="UP000488956"/>
    </source>
</evidence>
<name>A0A6G0M4E7_9STRA</name>